<evidence type="ECO:0008006" key="4">
    <source>
        <dbReference type="Google" id="ProtNLM"/>
    </source>
</evidence>
<dbReference type="Gramene" id="PUZ69848">
    <property type="protein sequence ID" value="PUZ69848"/>
    <property type="gene ID" value="GQ55_2G153900"/>
</dbReference>
<dbReference type="STRING" id="1504633.A0A2T7EPU2"/>
<evidence type="ECO:0000313" key="3">
    <source>
        <dbReference type="Proteomes" id="UP000244336"/>
    </source>
</evidence>
<organism evidence="2 3">
    <name type="scientific">Panicum hallii var. hallii</name>
    <dbReference type="NCBI Taxonomy" id="1504633"/>
    <lineage>
        <taxon>Eukaryota</taxon>
        <taxon>Viridiplantae</taxon>
        <taxon>Streptophyta</taxon>
        <taxon>Embryophyta</taxon>
        <taxon>Tracheophyta</taxon>
        <taxon>Spermatophyta</taxon>
        <taxon>Magnoliopsida</taxon>
        <taxon>Liliopsida</taxon>
        <taxon>Poales</taxon>
        <taxon>Poaceae</taxon>
        <taxon>PACMAD clade</taxon>
        <taxon>Panicoideae</taxon>
        <taxon>Panicodae</taxon>
        <taxon>Paniceae</taxon>
        <taxon>Panicinae</taxon>
        <taxon>Panicum</taxon>
        <taxon>Panicum sect. Panicum</taxon>
    </lineage>
</organism>
<proteinExistence type="predicted"/>
<dbReference type="Proteomes" id="UP000244336">
    <property type="component" value="Chromosome 2"/>
</dbReference>
<dbReference type="PANTHER" id="PTHR46224:SF5">
    <property type="entry name" value="OS09G0124800 PROTEIN"/>
    <property type="match status" value="1"/>
</dbReference>
<dbReference type="SUPFAM" id="SSF48403">
    <property type="entry name" value="Ankyrin repeat"/>
    <property type="match status" value="1"/>
</dbReference>
<accession>A0A2T7EPU2</accession>
<dbReference type="Gene3D" id="1.25.40.20">
    <property type="entry name" value="Ankyrin repeat-containing domain"/>
    <property type="match status" value="2"/>
</dbReference>
<dbReference type="Pfam" id="PF12796">
    <property type="entry name" value="Ank_2"/>
    <property type="match status" value="1"/>
</dbReference>
<feature type="repeat" description="ANK" evidence="1">
    <location>
        <begin position="50"/>
        <end position="72"/>
    </location>
</feature>
<dbReference type="PROSITE" id="PS50088">
    <property type="entry name" value="ANK_REPEAT"/>
    <property type="match status" value="3"/>
</dbReference>
<feature type="repeat" description="ANK" evidence="1">
    <location>
        <begin position="138"/>
        <end position="170"/>
    </location>
</feature>
<dbReference type="InterPro" id="IPR002110">
    <property type="entry name" value="Ankyrin_rpt"/>
</dbReference>
<keyword evidence="3" id="KW-1185">Reference proteome</keyword>
<name>A0A2T7EPU2_9POAL</name>
<evidence type="ECO:0000256" key="1">
    <source>
        <dbReference type="PROSITE-ProRule" id="PRU00023"/>
    </source>
</evidence>
<dbReference type="Pfam" id="PF00023">
    <property type="entry name" value="Ank"/>
    <property type="match status" value="1"/>
</dbReference>
<dbReference type="OrthoDB" id="694588at2759"/>
<dbReference type="InterPro" id="IPR036770">
    <property type="entry name" value="Ankyrin_rpt-contain_sf"/>
</dbReference>
<keyword evidence="1" id="KW-0040">ANK repeat</keyword>
<dbReference type="SMART" id="SM00248">
    <property type="entry name" value="ANK"/>
    <property type="match status" value="4"/>
</dbReference>
<sequence length="213" mass="22787">MATMGKPDREAMLLRAALDGNLCLLKKMARALDASGQGEAAVLAATAASDVKTALHLAAMEGRMDVLKYLVEDLRLDVNPRPSKGYCEIVELLLSRGTSVNLVSLCGTPLHVAALHGQAGTMKILLEHHADPNMAININDTPLYNAIHSKSLECMKLLIEAGADVNFIDSNGFSYVMVAVGATPDIMNCLLGAGANPMFRITMNTCVKREVLH</sequence>
<dbReference type="EMBL" id="CM009750">
    <property type="protein sequence ID" value="PUZ69848.1"/>
    <property type="molecule type" value="Genomic_DNA"/>
</dbReference>
<gene>
    <name evidence="2" type="ORF">GQ55_2G153900</name>
</gene>
<protein>
    <recommendedName>
        <fullName evidence="4">PGG domain-containing protein</fullName>
    </recommendedName>
</protein>
<feature type="repeat" description="ANK" evidence="1">
    <location>
        <begin position="108"/>
        <end position="137"/>
    </location>
</feature>
<evidence type="ECO:0000313" key="2">
    <source>
        <dbReference type="EMBL" id="PUZ69848.1"/>
    </source>
</evidence>
<reference evidence="2 3" key="1">
    <citation type="submission" date="2018-04" db="EMBL/GenBank/DDBJ databases">
        <title>WGS assembly of Panicum hallii var. hallii HAL2.</title>
        <authorList>
            <person name="Lovell J."/>
            <person name="Jenkins J."/>
            <person name="Lowry D."/>
            <person name="Mamidi S."/>
            <person name="Sreedasyam A."/>
            <person name="Weng X."/>
            <person name="Barry K."/>
            <person name="Bonette J."/>
            <person name="Campitelli B."/>
            <person name="Daum C."/>
            <person name="Gordon S."/>
            <person name="Gould B."/>
            <person name="Lipzen A."/>
            <person name="MacQueen A."/>
            <person name="Palacio-Mejia J."/>
            <person name="Plott C."/>
            <person name="Shakirov E."/>
            <person name="Shu S."/>
            <person name="Yoshinaga Y."/>
            <person name="Zane M."/>
            <person name="Rokhsar D."/>
            <person name="Grimwood J."/>
            <person name="Schmutz J."/>
            <person name="Juenger T."/>
        </authorList>
    </citation>
    <scope>NUCLEOTIDE SEQUENCE [LARGE SCALE GENOMIC DNA]</scope>
    <source>
        <strain evidence="3">cv. HAL2</strain>
    </source>
</reference>
<dbReference type="PANTHER" id="PTHR46224">
    <property type="entry name" value="ANKYRIN REPEAT FAMILY PROTEIN"/>
    <property type="match status" value="1"/>
</dbReference>
<dbReference type="PRINTS" id="PR01415">
    <property type="entry name" value="ANKYRIN"/>
</dbReference>
<dbReference type="PROSITE" id="PS50297">
    <property type="entry name" value="ANK_REP_REGION"/>
    <property type="match status" value="3"/>
</dbReference>
<dbReference type="InterPro" id="IPR051616">
    <property type="entry name" value="Cul2-RING_E3_ligase_SR"/>
</dbReference>
<dbReference type="AlphaFoldDB" id="A0A2T7EPU2"/>